<evidence type="ECO:0000313" key="2">
    <source>
        <dbReference type="Proteomes" id="UP001138793"/>
    </source>
</evidence>
<dbReference type="Proteomes" id="UP001138793">
    <property type="component" value="Unassembled WGS sequence"/>
</dbReference>
<dbReference type="Pfam" id="PF17261">
    <property type="entry name" value="DUF5327"/>
    <property type="match status" value="1"/>
</dbReference>
<sequence>MAVANDTIIKKMQNELYLAKENQHAHDQLVAHIANVRLLCDLFLDGDQPVVKQEKSGFSDAEMKVMLGEQKANNNALQVNKPLSKKIDNDANGDSIFDF</sequence>
<dbReference type="RefSeq" id="WP_149475197.1">
    <property type="nucleotide sequence ID" value="NZ_JAGGMB010000001.1"/>
</dbReference>
<dbReference type="EMBL" id="JAGGMB010000001">
    <property type="protein sequence ID" value="MBP2076270.1"/>
    <property type="molecule type" value="Genomic_DNA"/>
</dbReference>
<dbReference type="InterPro" id="IPR035218">
    <property type="entry name" value="DUF5327"/>
</dbReference>
<proteinExistence type="predicted"/>
<dbReference type="OrthoDB" id="2692029at2"/>
<protein>
    <recommendedName>
        <fullName evidence="3">YwdI family protein</fullName>
    </recommendedName>
</protein>
<comment type="caution">
    <text evidence="1">The sequence shown here is derived from an EMBL/GenBank/DDBJ whole genome shotgun (WGS) entry which is preliminary data.</text>
</comment>
<name>A0A9X1CDJ0_9BACI</name>
<gene>
    <name evidence="1" type="ORF">J2Z64_000481</name>
</gene>
<evidence type="ECO:0008006" key="3">
    <source>
        <dbReference type="Google" id="ProtNLM"/>
    </source>
</evidence>
<accession>A0A9X1CDJ0</accession>
<organism evidence="1 2">
    <name type="scientific">Oceanobacillus polygoni</name>
    <dbReference type="NCBI Taxonomy" id="1235259"/>
    <lineage>
        <taxon>Bacteria</taxon>
        <taxon>Bacillati</taxon>
        <taxon>Bacillota</taxon>
        <taxon>Bacilli</taxon>
        <taxon>Bacillales</taxon>
        <taxon>Bacillaceae</taxon>
        <taxon>Oceanobacillus</taxon>
    </lineage>
</organism>
<evidence type="ECO:0000313" key="1">
    <source>
        <dbReference type="EMBL" id="MBP2076270.1"/>
    </source>
</evidence>
<dbReference type="AlphaFoldDB" id="A0A9X1CDJ0"/>
<reference evidence="1" key="1">
    <citation type="submission" date="2021-03" db="EMBL/GenBank/DDBJ databases">
        <title>Genomic Encyclopedia of Type Strains, Phase IV (KMG-IV): sequencing the most valuable type-strain genomes for metagenomic binning, comparative biology and taxonomic classification.</title>
        <authorList>
            <person name="Goeker M."/>
        </authorList>
    </citation>
    <scope>NUCLEOTIDE SEQUENCE</scope>
    <source>
        <strain evidence="1">DSM 107338</strain>
    </source>
</reference>
<keyword evidence="2" id="KW-1185">Reference proteome</keyword>